<keyword evidence="3" id="KW-1185">Reference proteome</keyword>
<evidence type="ECO:0008006" key="4">
    <source>
        <dbReference type="Google" id="ProtNLM"/>
    </source>
</evidence>
<dbReference type="AlphaFoldDB" id="A0AAW6T380"/>
<feature type="region of interest" description="Disordered" evidence="1">
    <location>
        <begin position="277"/>
        <end position="338"/>
    </location>
</feature>
<reference evidence="2 3" key="1">
    <citation type="submission" date="2023-04" db="EMBL/GenBank/DDBJ databases">
        <title>Klugiella caeni sp. nov. isolated from the sludge of biochemical tank.</title>
        <authorList>
            <person name="Geng K."/>
        </authorList>
    </citation>
    <scope>NUCLEOTIDE SEQUENCE [LARGE SCALE GENOMIC DNA]</scope>
    <source>
        <strain evidence="2 3">YN-L-19</strain>
    </source>
</reference>
<organism evidence="2 3">
    <name type="scientific">Ruicaihuangia caeni</name>
    <dbReference type="NCBI Taxonomy" id="3042517"/>
    <lineage>
        <taxon>Bacteria</taxon>
        <taxon>Bacillati</taxon>
        <taxon>Actinomycetota</taxon>
        <taxon>Actinomycetes</taxon>
        <taxon>Micrococcales</taxon>
        <taxon>Microbacteriaceae</taxon>
        <taxon>Ruicaihuangia</taxon>
    </lineage>
</organism>
<sequence>MPLDRRIAAPHRLAEQAAQQRMIVRGFDRLLTVQRPVVLATLRDLRRRHPSASPDETIRMLERRYLAAVTVGGAGVGASAAVPGVGTAVGIALTGVETAVFLESSALFAQAVTEVHGIAVTDPDRARALVMTMMLGDSGADLVRQLAAQFAGNGMPQTAFWGDIIGKSLPKAFTGQLADQVKRQFMRRFAANTSSGAVARLLPFGVGAVIGGSAAHLLGRKVVTSSRTAFGPAPQLFPDNLAAIVPPRRAVRTAFKTAAATTVEAGQRAAAGTASAAKRAASSTAKAGRTVGNGLARPVRRSRRTSVAESASEATQDSSTGASSSSASSSSNAPTSAS</sequence>
<protein>
    <recommendedName>
        <fullName evidence="4">DUF697 domain-containing protein</fullName>
    </recommendedName>
</protein>
<evidence type="ECO:0000313" key="3">
    <source>
        <dbReference type="Proteomes" id="UP001321506"/>
    </source>
</evidence>
<dbReference type="RefSeq" id="WP_281487351.1">
    <property type="nucleotide sequence ID" value="NZ_JASATX010000001.1"/>
</dbReference>
<feature type="compositionally biased region" description="Low complexity" evidence="1">
    <location>
        <begin position="277"/>
        <end position="290"/>
    </location>
</feature>
<gene>
    <name evidence="2" type="ORF">QF206_01080</name>
</gene>
<name>A0AAW6T380_9MICO</name>
<dbReference type="Proteomes" id="UP001321506">
    <property type="component" value="Unassembled WGS sequence"/>
</dbReference>
<evidence type="ECO:0000256" key="1">
    <source>
        <dbReference type="SAM" id="MobiDB-lite"/>
    </source>
</evidence>
<feature type="compositionally biased region" description="Polar residues" evidence="1">
    <location>
        <begin position="305"/>
        <end position="317"/>
    </location>
</feature>
<accession>A0AAW6T380</accession>
<feature type="compositionally biased region" description="Low complexity" evidence="1">
    <location>
        <begin position="318"/>
        <end position="338"/>
    </location>
</feature>
<comment type="caution">
    <text evidence="2">The sequence shown here is derived from an EMBL/GenBank/DDBJ whole genome shotgun (WGS) entry which is preliminary data.</text>
</comment>
<proteinExistence type="predicted"/>
<dbReference type="EMBL" id="JASATX010000001">
    <property type="protein sequence ID" value="MDI2097561.1"/>
    <property type="molecule type" value="Genomic_DNA"/>
</dbReference>
<evidence type="ECO:0000313" key="2">
    <source>
        <dbReference type="EMBL" id="MDI2097561.1"/>
    </source>
</evidence>